<proteinExistence type="predicted"/>
<organism evidence="1 2">
    <name type="scientific">Colletotrichum spinosum</name>
    <dbReference type="NCBI Taxonomy" id="1347390"/>
    <lineage>
        <taxon>Eukaryota</taxon>
        <taxon>Fungi</taxon>
        <taxon>Dikarya</taxon>
        <taxon>Ascomycota</taxon>
        <taxon>Pezizomycotina</taxon>
        <taxon>Sordariomycetes</taxon>
        <taxon>Hypocreomycetidae</taxon>
        <taxon>Glomerellales</taxon>
        <taxon>Glomerellaceae</taxon>
        <taxon>Colletotrichum</taxon>
        <taxon>Colletotrichum orbiculare species complex</taxon>
    </lineage>
</organism>
<gene>
    <name evidence="1" type="ORF">C8035_v008650</name>
</gene>
<dbReference type="AlphaFoldDB" id="A0A4R8PQD8"/>
<accession>A0A4R8PQD8</accession>
<comment type="caution">
    <text evidence="1">The sequence shown here is derived from an EMBL/GenBank/DDBJ whole genome shotgun (WGS) entry which is preliminary data.</text>
</comment>
<reference evidence="1 2" key="1">
    <citation type="submission" date="2018-11" db="EMBL/GenBank/DDBJ databases">
        <title>Genome sequence and assembly of Colletotrichum spinosum.</title>
        <authorList>
            <person name="Gan P."/>
            <person name="Shirasu K."/>
        </authorList>
    </citation>
    <scope>NUCLEOTIDE SEQUENCE [LARGE SCALE GENOMIC DNA]</scope>
    <source>
        <strain evidence="1 2">CBS 515.97</strain>
    </source>
</reference>
<sequence>MDAVDEAVTHPCSRCLLEPQARDTINRGRCCLRRADLRLYNVQSARSISARAALTTDRRKAEEPLGLRFMMSTARAVVGMARFPRIAHSANLFKRFIVHQGYCCAQCCRQRDGSR</sequence>
<keyword evidence="2" id="KW-1185">Reference proteome</keyword>
<name>A0A4R8PQD8_9PEZI</name>
<dbReference type="EMBL" id="QAPG01001767">
    <property type="protein sequence ID" value="TDZ27872.1"/>
    <property type="molecule type" value="Genomic_DNA"/>
</dbReference>
<evidence type="ECO:0000313" key="2">
    <source>
        <dbReference type="Proteomes" id="UP000295083"/>
    </source>
</evidence>
<protein>
    <submittedName>
        <fullName evidence="1">Uncharacterized protein</fullName>
    </submittedName>
</protein>
<evidence type="ECO:0000313" key="1">
    <source>
        <dbReference type="EMBL" id="TDZ27872.1"/>
    </source>
</evidence>
<dbReference type="Proteomes" id="UP000295083">
    <property type="component" value="Unassembled WGS sequence"/>
</dbReference>